<proteinExistence type="predicted"/>
<accession>A0A8C0GCD0</accession>
<dbReference type="GO" id="GO:0006508">
    <property type="term" value="P:proteolysis"/>
    <property type="evidence" value="ECO:0007669"/>
    <property type="project" value="InterPro"/>
</dbReference>
<keyword evidence="8" id="KW-1185">Reference proteome</keyword>
<dbReference type="GO" id="GO:0000212">
    <property type="term" value="P:meiotic spindle organization"/>
    <property type="evidence" value="ECO:0007669"/>
    <property type="project" value="Ensembl"/>
</dbReference>
<evidence type="ECO:0000256" key="1">
    <source>
        <dbReference type="ARBA" id="ARBA00000451"/>
    </source>
</evidence>
<feature type="region of interest" description="Disordered" evidence="5">
    <location>
        <begin position="1010"/>
        <end position="1038"/>
    </location>
</feature>
<evidence type="ECO:0000256" key="2">
    <source>
        <dbReference type="ARBA" id="ARBA00012489"/>
    </source>
</evidence>
<dbReference type="Ensembl" id="ENSCABT00000007255.1">
    <property type="protein sequence ID" value="ENSCABP00000006639.1"/>
    <property type="gene ID" value="ENSCABG00000005028.1"/>
</dbReference>
<keyword evidence="4" id="KW-0159">Chromosome partition</keyword>
<dbReference type="PANTHER" id="PTHR12792:SF0">
    <property type="entry name" value="SEPARIN"/>
    <property type="match status" value="1"/>
</dbReference>
<reference evidence="7" key="2">
    <citation type="submission" date="2025-09" db="UniProtKB">
        <authorList>
            <consortium name="Ensembl"/>
        </authorList>
    </citation>
    <scope>IDENTIFICATION</scope>
</reference>
<feature type="compositionally biased region" description="Polar residues" evidence="5">
    <location>
        <begin position="1408"/>
        <end position="1420"/>
    </location>
</feature>
<dbReference type="InterPro" id="IPR030397">
    <property type="entry name" value="SEPARIN_core_dom"/>
</dbReference>
<evidence type="ECO:0000259" key="6">
    <source>
        <dbReference type="PROSITE" id="PS51700"/>
    </source>
</evidence>
<organism evidence="7 8">
    <name type="scientific">Chelonoidis abingdonii</name>
    <name type="common">Abingdon island giant tortoise</name>
    <name type="synonym">Testudo abingdonii</name>
    <dbReference type="NCBI Taxonomy" id="106734"/>
    <lineage>
        <taxon>Eukaryota</taxon>
        <taxon>Metazoa</taxon>
        <taxon>Chordata</taxon>
        <taxon>Craniata</taxon>
        <taxon>Vertebrata</taxon>
        <taxon>Euteleostomi</taxon>
        <taxon>Archelosauria</taxon>
        <taxon>Testudinata</taxon>
        <taxon>Testudines</taxon>
        <taxon>Cryptodira</taxon>
        <taxon>Durocryptodira</taxon>
        <taxon>Testudinoidea</taxon>
        <taxon>Testudinidae</taxon>
        <taxon>Chelonoidis</taxon>
    </lineage>
</organism>
<dbReference type="Proteomes" id="UP000694404">
    <property type="component" value="Unplaced"/>
</dbReference>
<dbReference type="GO" id="GO:0004197">
    <property type="term" value="F:cysteine-type endopeptidase activity"/>
    <property type="evidence" value="ECO:0007669"/>
    <property type="project" value="InterPro"/>
</dbReference>
<dbReference type="GO" id="GO:0000070">
    <property type="term" value="P:mitotic sister chromatid segregation"/>
    <property type="evidence" value="ECO:0007669"/>
    <property type="project" value="Ensembl"/>
</dbReference>
<keyword evidence="3" id="KW-0378">Hydrolase</keyword>
<evidence type="ECO:0000256" key="3">
    <source>
        <dbReference type="ARBA" id="ARBA00022801"/>
    </source>
</evidence>
<feature type="domain" description="Peptidase C50" evidence="6">
    <location>
        <begin position="1893"/>
        <end position="1988"/>
    </location>
</feature>
<comment type="catalytic activity">
    <reaction evidence="1">
        <text>All bonds known to be hydrolyzed by this endopeptidase have arginine in P1 and an acidic residue in P4. P6 is often occupied by an acidic residue or by a hydroxy-amino-acid residue, the phosphorylation of which enhances cleavage.</text>
        <dbReference type="EC" id="3.4.22.49"/>
    </reaction>
</comment>
<feature type="compositionally biased region" description="Basic residues" evidence="5">
    <location>
        <begin position="1421"/>
        <end position="1430"/>
    </location>
</feature>
<dbReference type="OMA" id="YMGMTAS"/>
<dbReference type="GO" id="GO:0051307">
    <property type="term" value="P:meiotic chromosome separation"/>
    <property type="evidence" value="ECO:0007669"/>
    <property type="project" value="TreeGrafter"/>
</dbReference>
<gene>
    <name evidence="7" type="primary">ESPL1</name>
</gene>
<dbReference type="Pfam" id="PF03568">
    <property type="entry name" value="Separin_C"/>
    <property type="match status" value="1"/>
</dbReference>
<sequence>STSKLSWQSTVCDKILRACIHWLGLSRNCLAHFESFLDLAELACQGYIAAGPQHVPLYLEKILYHLLRNIATQGAYDACLRFAGLLYANLARCRPLEVPAEDFEAIAKSSFSVLWKGADALAKSGQAPRESRVVLSGRLQAVRFLVFLEEDCSAQLPLEPPFFTSQVARQAAAAAVMFEAQRTPLSKEDACFFSEQLARHLIAALLDGRSAVEPLPLQRSLCLFELTLERCRRLCKSSCFGEGKEAIDQAEGYLEGAGDIRRGFGAALGLLRAGVQLNQVLALGESRAGLPLSQAAAALSCASGVPEPLPRVLGESCQFIVSSLNGYLKKSKRRLFSLEDILGLSTFMEGYSWLLHRLLDSVSKDSCCISLAPQTSDFPQVAGAAGLEQLVGSCQSVITWMLDALEGLSEQDQEEYLDVTASCAFKLAYGFYSQKLYVEASSVTEVFCQKLGMAESCKYPEMSTERLHKCFKLQVESYRKLCWFEKGLESVSLWLAALHSRLTEQMAEPVLLWVRVKMDATKNGDEDLRLKTLKDALEGHGLDVGTLVSVLSEELKAYKATRADTGQERFNVICDLLEICSEDSGRDRERAVNLVELAQVLCYHDYTEQTACSSLDSVREALRLLDSVPVSAENQEQLLDDKAQALLWLYICTLESKMRESIERDQRAGDEGHKNLEDFEPNDLNYEDKLQDDKFLYNGISFNLVADSAQAKCLDDALALWKKLLAKKGVPAVRSVEQTVVSLHIVAALYRMMAKVLGLSLCGNPWTVHASFGLSFQIFLEEAESCLQKADCCSDSYLLLKQTCLILHSQLCCANHKVTKGLTLLLEVLQHPALQKISKVWYLLRAHVLQLMAVYLNLPSTSLLPELRQQLWAQGWKTPETALADAHKLFRSILLLLMGGDLLSSPKTVPETQFVDHGENLLQKWQVLADMLVCSEKLIALFSQVEMVCEAKAFCLEALKLTMKLQAIRCAGFLVLKAKLELQRSELELCHSDLQQALFLLESGTGEKQKSEVKIKPKKGRSKGSKCQGPSAEPAREEDGFLKGPLLEFVDTVSRHETESVLTTSPVLKPKKKRCLNFLSHSVLCSCSLCSDVTLSAVCLHWAVSYAQWELASGNRAEGLGLLRASLERCMVMTSRFSTMVQEASQHNGKKAAVRDRSVLGLLDDLVANFYATVAAQSMGDHRPEKRLWELLETGLTFLSSRVPCLPGLEYHKASLLLTKAVATIYSLVSKHNSCMAHIFSSAWAWKPPTASSETKESAVTKAIKREEKLPLKSRNGEVPPIVIRPVMDPCTPVQKSFPPTKGRSHTKPTPGPKAPFMVFNEISPPGTKSQLLKAPKASKRVRSRLKVVFSDDSDVEDPAAAAQGPENKGPAAHEEPGPASRKTTRASAYGRKASRPKALVADAEGAQASSSANCPQSSKAKPRRIRAGNRKAAGQEEKEGAAQRGPSGQGQQEEGELLRTINEEKVMEEGFEISFELLRGSDEEEPATGRPGGVSKESLTTRQLCPRKGRLSALTVPGVSSLDSVSNSLKAAFQAISHCPPGTLYCQLCRLLALCVGSWDPITTAYLVSESVSITVRHQLMSNVHRRLYKMKKKSAADVADQLQELTLQGGDADLQVQHLLQLQSLFEFSSAGLGQGETESFREQLQKIPSGVTVCLLTLVSFQPGSLGDTLLLTRLEKDSTPMTIHIPTAQTKAPLSSVLGEFASIQKEQKEFSSCTDKRDWWLGRMELDRRMKILTETLEKEVLSCWKGALLPASHDSGVAKEASSLQEQLRECGWENSDLALLKLVLNSSHLLTPQDVQCLASGLCPAQPDAAQVFLQEAVDKQRSRSGQTSGHLVLVLDKHLQKLPWENIPCLRTLPVTRLPSLRFLLSYSLAQRYRRGSILTCGVNPSSAFYVLNPHDNLPGTEKRFRAWFESEPGWTGVTGEVPSQEQMQSALTQRDLYIYAGHGAGARFLDGPSILKLDCCAVALLFGCSSAALAVRGNLEGTGILLKYIMAGCPLVLGNLWDVTDRDIDRYMEALLQSWLKAGSGAPLLQHVAQSRQAPRLKYLIGAAPIAYGLPVFLQ</sequence>
<dbReference type="GO" id="GO:0005634">
    <property type="term" value="C:nucleus"/>
    <property type="evidence" value="ECO:0007669"/>
    <property type="project" value="InterPro"/>
</dbReference>
<feature type="region of interest" description="Disordered" evidence="5">
    <location>
        <begin position="1283"/>
        <end position="1456"/>
    </location>
</feature>
<reference evidence="7" key="1">
    <citation type="submission" date="2025-08" db="UniProtKB">
        <authorList>
            <consortium name="Ensembl"/>
        </authorList>
    </citation>
    <scope>IDENTIFICATION</scope>
</reference>
<dbReference type="PANTHER" id="PTHR12792">
    <property type="entry name" value="EXTRA SPINDLE POLES 1-RELATED"/>
    <property type="match status" value="1"/>
</dbReference>
<dbReference type="GO" id="GO:0005737">
    <property type="term" value="C:cytoplasm"/>
    <property type="evidence" value="ECO:0007669"/>
    <property type="project" value="TreeGrafter"/>
</dbReference>
<dbReference type="GO" id="GO:0072686">
    <property type="term" value="C:mitotic spindle"/>
    <property type="evidence" value="ECO:0007669"/>
    <property type="project" value="TreeGrafter"/>
</dbReference>
<feature type="compositionally biased region" description="Low complexity" evidence="5">
    <location>
        <begin position="1443"/>
        <end position="1453"/>
    </location>
</feature>
<feature type="region of interest" description="Disordered" evidence="5">
    <location>
        <begin position="1479"/>
        <end position="1500"/>
    </location>
</feature>
<evidence type="ECO:0000256" key="5">
    <source>
        <dbReference type="SAM" id="MobiDB-lite"/>
    </source>
</evidence>
<evidence type="ECO:0000313" key="7">
    <source>
        <dbReference type="Ensembl" id="ENSCABP00000006639.1"/>
    </source>
</evidence>
<dbReference type="EC" id="3.4.22.49" evidence="2"/>
<dbReference type="InterPro" id="IPR005314">
    <property type="entry name" value="Peptidase_C50"/>
</dbReference>
<dbReference type="GeneTree" id="ENSGT00390000004990"/>
<protein>
    <recommendedName>
        <fullName evidence="2">separase</fullName>
        <ecNumber evidence="2">3.4.22.49</ecNumber>
    </recommendedName>
</protein>
<name>A0A8C0GCD0_CHEAB</name>
<feature type="compositionally biased region" description="Basic residues" evidence="5">
    <location>
        <begin position="1337"/>
        <end position="1346"/>
    </location>
</feature>
<dbReference type="PROSITE" id="PS51700">
    <property type="entry name" value="SEPARIN"/>
    <property type="match status" value="1"/>
</dbReference>
<evidence type="ECO:0000256" key="4">
    <source>
        <dbReference type="ARBA" id="ARBA00022829"/>
    </source>
</evidence>
<dbReference type="GO" id="GO:0045143">
    <property type="term" value="P:homologous chromosome segregation"/>
    <property type="evidence" value="ECO:0007669"/>
    <property type="project" value="Ensembl"/>
</dbReference>
<evidence type="ECO:0000313" key="8">
    <source>
        <dbReference type="Proteomes" id="UP000694404"/>
    </source>
</evidence>
<dbReference type="GO" id="GO:0005813">
    <property type="term" value="C:centrosome"/>
    <property type="evidence" value="ECO:0007669"/>
    <property type="project" value="Ensembl"/>
</dbReference>